<protein>
    <submittedName>
        <fullName evidence="1">Uncharacterized protein</fullName>
    </submittedName>
</protein>
<evidence type="ECO:0000313" key="1">
    <source>
        <dbReference type="EMBL" id="KGK99097.1"/>
    </source>
</evidence>
<reference evidence="1 2" key="1">
    <citation type="submission" date="2014-09" db="EMBL/GenBank/DDBJ databases">
        <title>Draft genome sequence of an obligately methylotrophic methanogen, Methanococcoides methylutens, isolated from marine sediment.</title>
        <authorList>
            <person name="Guan Y."/>
            <person name="Ngugi D.K."/>
            <person name="Blom J."/>
            <person name="Ali S."/>
            <person name="Ferry J.G."/>
            <person name="Stingl U."/>
        </authorList>
    </citation>
    <scope>NUCLEOTIDE SEQUENCE [LARGE SCALE GENOMIC DNA]</scope>
    <source>
        <strain evidence="1 2">DSM 2657</strain>
    </source>
</reference>
<dbReference type="AlphaFoldDB" id="A0A099T1U3"/>
<comment type="caution">
    <text evidence="1">The sequence shown here is derived from an EMBL/GenBank/DDBJ whole genome shotgun (WGS) entry which is preliminary data.</text>
</comment>
<dbReference type="EMBL" id="JRHO01000009">
    <property type="protein sequence ID" value="KGK99097.1"/>
    <property type="molecule type" value="Genomic_DNA"/>
</dbReference>
<evidence type="ECO:0000313" key="2">
    <source>
        <dbReference type="Proteomes" id="UP000029859"/>
    </source>
</evidence>
<organism evidence="1 2">
    <name type="scientific">Methanococcoides methylutens</name>
    <dbReference type="NCBI Taxonomy" id="2226"/>
    <lineage>
        <taxon>Archaea</taxon>
        <taxon>Methanobacteriati</taxon>
        <taxon>Methanobacteriota</taxon>
        <taxon>Stenosarchaea group</taxon>
        <taxon>Methanomicrobia</taxon>
        <taxon>Methanosarcinales</taxon>
        <taxon>Methanosarcinaceae</taxon>
        <taxon>Methanococcoides</taxon>
    </lineage>
</organism>
<name>A0A099T1U3_METMT</name>
<dbReference type="Proteomes" id="UP000029859">
    <property type="component" value="Unassembled WGS sequence"/>
</dbReference>
<sequence length="94" mass="10602">MIALDSPNEVPVDDVVLKRTAKYISQRSRPHQIALCLRMMHISFPDGVRFSFGGIKKMFITLKLMGFDVDVINLTFAVFKSYRGTCNSSVSKES</sequence>
<proteinExistence type="predicted"/>
<keyword evidence="2" id="KW-1185">Reference proteome</keyword>
<gene>
    <name evidence="1" type="ORF">LI82_03445</name>
</gene>
<accession>A0A099T1U3</accession>